<dbReference type="InterPro" id="IPR004089">
    <property type="entry name" value="MCPsignal_dom"/>
</dbReference>
<dbReference type="AlphaFoldDB" id="A0A1G7IPK8"/>
<dbReference type="SUPFAM" id="SSF103190">
    <property type="entry name" value="Sensory domain-like"/>
    <property type="match status" value="1"/>
</dbReference>
<dbReference type="Gene3D" id="1.10.287.950">
    <property type="entry name" value="Methyl-accepting chemotaxis protein"/>
    <property type="match status" value="1"/>
</dbReference>
<evidence type="ECO:0000259" key="3">
    <source>
        <dbReference type="PROSITE" id="PS50111"/>
    </source>
</evidence>
<dbReference type="RefSeq" id="WP_093687896.1">
    <property type="nucleotide sequence ID" value="NZ_FNBU01000003.1"/>
</dbReference>
<proteinExistence type="predicted"/>
<dbReference type="InterPro" id="IPR029151">
    <property type="entry name" value="Sensor-like_sf"/>
</dbReference>
<dbReference type="PANTHER" id="PTHR32089">
    <property type="entry name" value="METHYL-ACCEPTING CHEMOTAXIS PROTEIN MCPB"/>
    <property type="match status" value="1"/>
</dbReference>
<reference evidence="5" key="1">
    <citation type="submission" date="2016-10" db="EMBL/GenBank/DDBJ databases">
        <authorList>
            <person name="Varghese N."/>
            <person name="Submissions S."/>
        </authorList>
    </citation>
    <scope>NUCLEOTIDE SEQUENCE [LARGE SCALE GENOMIC DNA]</scope>
    <source>
        <strain evidence="5">DSM 23256</strain>
    </source>
</reference>
<feature type="domain" description="Methyl-accepting transducer" evidence="3">
    <location>
        <begin position="102"/>
        <end position="281"/>
    </location>
</feature>
<accession>A0A1G7IPK8</accession>
<evidence type="ECO:0000313" key="4">
    <source>
        <dbReference type="EMBL" id="SDF14239.1"/>
    </source>
</evidence>
<keyword evidence="5" id="KW-1185">Reference proteome</keyword>
<dbReference type="GO" id="GO:0016020">
    <property type="term" value="C:membrane"/>
    <property type="evidence" value="ECO:0007669"/>
    <property type="project" value="InterPro"/>
</dbReference>
<keyword evidence="1 2" id="KW-0807">Transducer</keyword>
<dbReference type="SMART" id="SM00283">
    <property type="entry name" value="MA"/>
    <property type="match status" value="1"/>
</dbReference>
<evidence type="ECO:0000256" key="1">
    <source>
        <dbReference type="ARBA" id="ARBA00023224"/>
    </source>
</evidence>
<dbReference type="PANTHER" id="PTHR32089:SF112">
    <property type="entry name" value="LYSOZYME-LIKE PROTEIN-RELATED"/>
    <property type="match status" value="1"/>
</dbReference>
<dbReference type="SUPFAM" id="SSF58104">
    <property type="entry name" value="Methyl-accepting chemotaxis protein (MCP) signaling domain"/>
    <property type="match status" value="1"/>
</dbReference>
<organism evidence="4 5">
    <name type="scientific">Sporolituus thermophilus DSM 23256</name>
    <dbReference type="NCBI Taxonomy" id="1123285"/>
    <lineage>
        <taxon>Bacteria</taxon>
        <taxon>Bacillati</taxon>
        <taxon>Bacillota</taxon>
        <taxon>Negativicutes</taxon>
        <taxon>Selenomonadales</taxon>
        <taxon>Sporomusaceae</taxon>
        <taxon>Sporolituus</taxon>
    </lineage>
</organism>
<protein>
    <submittedName>
        <fullName evidence="4">Methyl-accepting chemotaxis protein (MCP) signalling domain-containing protein</fullName>
    </submittedName>
</protein>
<dbReference type="PROSITE" id="PS50111">
    <property type="entry name" value="CHEMOTAXIS_TRANSDUC_2"/>
    <property type="match status" value="1"/>
</dbReference>
<sequence>MRENDEALLEKFRFVLEFFNDLSIGDCGVSLTDREKYLYYKPGKKLDLKVQVGSPLKPGSAVYRAIHEKRRVVIRGDKSLFGQPYIAVAIPIVNSSGEVIGAACTQETVDRQDTLKEMAGKLTESIAVLASTSEEITAQAEEITAITQELAKLARESEKRMRETDQVLGFIRSVANQTNLLGLNAAIEAARVGDAGRGFGVVAEEIRKLAASSAESIQKIERIIKAIQSDSSRTYNEMDNIHNMVSQITAAITHVTSSIQQTNTLALELDRLAESLSQDQA</sequence>
<dbReference type="GO" id="GO:0007165">
    <property type="term" value="P:signal transduction"/>
    <property type="evidence" value="ECO:0007669"/>
    <property type="project" value="UniProtKB-KW"/>
</dbReference>
<dbReference type="Pfam" id="PF00015">
    <property type="entry name" value="MCPsignal"/>
    <property type="match status" value="1"/>
</dbReference>
<evidence type="ECO:0000256" key="2">
    <source>
        <dbReference type="PROSITE-ProRule" id="PRU00284"/>
    </source>
</evidence>
<dbReference type="Proteomes" id="UP000243333">
    <property type="component" value="Unassembled WGS sequence"/>
</dbReference>
<dbReference type="EMBL" id="FNBU01000003">
    <property type="protein sequence ID" value="SDF14239.1"/>
    <property type="molecule type" value="Genomic_DNA"/>
</dbReference>
<evidence type="ECO:0000313" key="5">
    <source>
        <dbReference type="Proteomes" id="UP000243333"/>
    </source>
</evidence>
<dbReference type="OrthoDB" id="9807021at2"/>
<name>A0A1G7IPK8_9FIRM</name>
<gene>
    <name evidence="4" type="ORF">SAMN05660235_00554</name>
</gene>
<dbReference type="STRING" id="1123285.SAMN05660235_00554"/>